<protein>
    <submittedName>
        <fullName evidence="2">Uncharacterized protein</fullName>
    </submittedName>
</protein>
<evidence type="ECO:0000313" key="2">
    <source>
        <dbReference type="EMBL" id="KAG7312944.1"/>
    </source>
</evidence>
<keyword evidence="3" id="KW-1185">Reference proteome</keyword>
<sequence length="75" mass="8410">RKWNAAKYRKTNIVHFQLRRTRGHDLNVVCNGVAVPQVDQVKYRGSAHVTSRRRPHRAPHSDVTCSPPASPGAAQ</sequence>
<proteinExistence type="predicted"/>
<dbReference type="EMBL" id="JAHIBW010000001">
    <property type="protein sequence ID" value="KAG7312944.1"/>
    <property type="molecule type" value="Genomic_DNA"/>
</dbReference>
<gene>
    <name evidence="2" type="ORF">JYU34_000006</name>
</gene>
<dbReference type="Proteomes" id="UP000823941">
    <property type="component" value="Chromosome 1"/>
</dbReference>
<feature type="region of interest" description="Disordered" evidence="1">
    <location>
        <begin position="44"/>
        <end position="75"/>
    </location>
</feature>
<feature type="non-terminal residue" evidence="2">
    <location>
        <position position="1"/>
    </location>
</feature>
<accession>A0ABQ7R6M1</accession>
<name>A0ABQ7R6M1_PLUXY</name>
<organism evidence="2 3">
    <name type="scientific">Plutella xylostella</name>
    <name type="common">Diamondback moth</name>
    <name type="synonym">Plutella maculipennis</name>
    <dbReference type="NCBI Taxonomy" id="51655"/>
    <lineage>
        <taxon>Eukaryota</taxon>
        <taxon>Metazoa</taxon>
        <taxon>Ecdysozoa</taxon>
        <taxon>Arthropoda</taxon>
        <taxon>Hexapoda</taxon>
        <taxon>Insecta</taxon>
        <taxon>Pterygota</taxon>
        <taxon>Neoptera</taxon>
        <taxon>Endopterygota</taxon>
        <taxon>Lepidoptera</taxon>
        <taxon>Glossata</taxon>
        <taxon>Ditrysia</taxon>
        <taxon>Yponomeutoidea</taxon>
        <taxon>Plutellidae</taxon>
        <taxon>Plutella</taxon>
    </lineage>
</organism>
<evidence type="ECO:0000313" key="3">
    <source>
        <dbReference type="Proteomes" id="UP000823941"/>
    </source>
</evidence>
<comment type="caution">
    <text evidence="2">The sequence shown here is derived from an EMBL/GenBank/DDBJ whole genome shotgun (WGS) entry which is preliminary data.</text>
</comment>
<reference evidence="2 3" key="1">
    <citation type="submission" date="2021-06" db="EMBL/GenBank/DDBJ databases">
        <title>A haploid diamondback moth (Plutella xylostella L.) genome assembly resolves 31 chromosomes and identifies a diamide resistance mutation.</title>
        <authorList>
            <person name="Ward C.M."/>
            <person name="Perry K.D."/>
            <person name="Baker G."/>
            <person name="Powis K."/>
            <person name="Heckel D.G."/>
            <person name="Baxter S.W."/>
        </authorList>
    </citation>
    <scope>NUCLEOTIDE SEQUENCE [LARGE SCALE GENOMIC DNA]</scope>
    <source>
        <strain evidence="2 3">LV</strain>
        <tissue evidence="2">Single pupa</tissue>
    </source>
</reference>
<evidence type="ECO:0000256" key="1">
    <source>
        <dbReference type="SAM" id="MobiDB-lite"/>
    </source>
</evidence>